<evidence type="ECO:0000313" key="1">
    <source>
        <dbReference type="EMBL" id="AAP77066.1"/>
    </source>
</evidence>
<proteinExistence type="predicted"/>
<sequence>MSIDENISEELTLEMSLEEMALEVIDMLGVALYFAGAKKKHIDELIELYSEQMDKFYAKLPEDANYGQEEMIGIIKSLKKDYPQFFIKT</sequence>
<dbReference type="KEGG" id="hhe:HH_0469"/>
<accession>Q7VIY3</accession>
<dbReference type="EMBL" id="AE017125">
    <property type="protein sequence ID" value="AAP77066.1"/>
    <property type="molecule type" value="Genomic_DNA"/>
</dbReference>
<dbReference type="eggNOG" id="ENOG5032DT5">
    <property type="taxonomic scope" value="Bacteria"/>
</dbReference>
<organism evidence="1 2">
    <name type="scientific">Helicobacter hepaticus (strain ATCC 51449 / 3B1)</name>
    <dbReference type="NCBI Taxonomy" id="235279"/>
    <lineage>
        <taxon>Bacteria</taxon>
        <taxon>Pseudomonadati</taxon>
        <taxon>Campylobacterota</taxon>
        <taxon>Epsilonproteobacteria</taxon>
        <taxon>Campylobacterales</taxon>
        <taxon>Helicobacteraceae</taxon>
        <taxon>Helicobacter</taxon>
    </lineage>
</organism>
<dbReference type="Proteomes" id="UP000002495">
    <property type="component" value="Chromosome"/>
</dbReference>
<dbReference type="AlphaFoldDB" id="Q7VIY3"/>
<dbReference type="OrthoDB" id="5326420at2"/>
<dbReference type="RefSeq" id="WP_011115311.1">
    <property type="nucleotide sequence ID" value="NC_004917.1"/>
</dbReference>
<dbReference type="HOGENOM" id="CLU_184396_0_0_7"/>
<evidence type="ECO:0000313" key="2">
    <source>
        <dbReference type="Proteomes" id="UP000002495"/>
    </source>
</evidence>
<name>Q7VIY3_HELHP</name>
<protein>
    <submittedName>
        <fullName evidence="1">Uncharacterized protein</fullName>
    </submittedName>
</protein>
<gene>
    <name evidence="1" type="ordered locus">HH_0469</name>
</gene>
<reference evidence="1 2" key="1">
    <citation type="journal article" date="2003" name="Proc. Natl. Acad. Sci. U.S.A.">
        <title>The complete genome sequence of the carcinogenic bacterium Helicobacter hepaticus.</title>
        <authorList>
            <person name="Suerbaum S."/>
            <person name="Josenhans C."/>
            <person name="Sterzenbach T."/>
            <person name="Drescher B."/>
            <person name="Brandt P."/>
            <person name="Bell M."/>
            <person name="Droege M."/>
            <person name="Fartmann B."/>
            <person name="Fischer H.-P."/>
            <person name="Ge Z."/>
            <person name="Hoerster A."/>
            <person name="Holland R."/>
            <person name="Klein K."/>
            <person name="Koenig J."/>
            <person name="Macko L."/>
            <person name="Mendz G.L."/>
            <person name="Nyakatura G."/>
            <person name="Schauer D.B."/>
            <person name="Shen Z."/>
            <person name="Weber J."/>
            <person name="Frosch M."/>
            <person name="Fox J.G."/>
        </authorList>
    </citation>
    <scope>NUCLEOTIDE SEQUENCE [LARGE SCALE GENOMIC DNA]</scope>
    <source>
        <strain evidence="2">ATCC 51449 / 3B1</strain>
    </source>
</reference>
<keyword evidence="2" id="KW-1185">Reference proteome</keyword>
<dbReference type="STRING" id="235279.HH_0469"/>